<comment type="caution">
    <text evidence="1">The sequence shown here is derived from an EMBL/GenBank/DDBJ whole genome shotgun (WGS) entry which is preliminary data.</text>
</comment>
<accession>A0A9W7WUV0</accession>
<proteinExistence type="predicted"/>
<reference evidence="1" key="1">
    <citation type="submission" date="2021-02" db="EMBL/GenBank/DDBJ databases">
        <title>Comparative genomics reveals that relaxation of natural selection precedes convergent phenotypic evolution of cavefish.</title>
        <authorList>
            <person name="Peng Z."/>
        </authorList>
    </citation>
    <scope>NUCLEOTIDE SEQUENCE</scope>
    <source>
        <tissue evidence="1">Muscle</tissue>
    </source>
</reference>
<evidence type="ECO:0000313" key="2">
    <source>
        <dbReference type="Proteomes" id="UP001059041"/>
    </source>
</evidence>
<name>A0A9W7WUV0_TRIRA</name>
<feature type="non-terminal residue" evidence="1">
    <location>
        <position position="147"/>
    </location>
</feature>
<keyword evidence="2" id="KW-1185">Reference proteome</keyword>
<gene>
    <name evidence="1" type="ORF">IRJ41_011613</name>
</gene>
<dbReference type="AlphaFoldDB" id="A0A9W7WUV0"/>
<protein>
    <submittedName>
        <fullName evidence="1">Uncharacterized protein</fullName>
    </submittedName>
</protein>
<evidence type="ECO:0000313" key="1">
    <source>
        <dbReference type="EMBL" id="KAI7808689.1"/>
    </source>
</evidence>
<dbReference type="EMBL" id="JAFHDT010000006">
    <property type="protein sequence ID" value="KAI7808689.1"/>
    <property type="molecule type" value="Genomic_DNA"/>
</dbReference>
<dbReference type="Proteomes" id="UP001059041">
    <property type="component" value="Linkage Group LG6"/>
</dbReference>
<sequence length="147" mass="16486">MLSVTVTQPWSGSPELQVVAEYDSPLTRHYCLRAEPGDPTGARTHTRTSFHTPVPIMEVTLNLIILPTLSVMRGPMEPIPERSTESSAEREKRRMREKGFWHSYISMCCTEVYLPRAEADLLKTTAIFKALVLADSVFAFASSSAHF</sequence>
<organism evidence="1 2">
    <name type="scientific">Triplophysa rosa</name>
    <name type="common">Cave loach</name>
    <dbReference type="NCBI Taxonomy" id="992332"/>
    <lineage>
        <taxon>Eukaryota</taxon>
        <taxon>Metazoa</taxon>
        <taxon>Chordata</taxon>
        <taxon>Craniata</taxon>
        <taxon>Vertebrata</taxon>
        <taxon>Euteleostomi</taxon>
        <taxon>Actinopterygii</taxon>
        <taxon>Neopterygii</taxon>
        <taxon>Teleostei</taxon>
        <taxon>Ostariophysi</taxon>
        <taxon>Cypriniformes</taxon>
        <taxon>Nemacheilidae</taxon>
        <taxon>Triplophysa</taxon>
    </lineage>
</organism>